<dbReference type="Proteomes" id="UP000436088">
    <property type="component" value="Unassembled WGS sequence"/>
</dbReference>
<reference evidence="13" key="1">
    <citation type="submission" date="2019-09" db="EMBL/GenBank/DDBJ databases">
        <title>Draft genome information of white flower Hibiscus syriacus.</title>
        <authorList>
            <person name="Kim Y.-M."/>
        </authorList>
    </citation>
    <scope>NUCLEOTIDE SEQUENCE [LARGE SCALE GENOMIC DNA]</scope>
    <source>
        <strain evidence="13">YM2019G1</strain>
    </source>
</reference>
<keyword evidence="14" id="KW-1185">Reference proteome</keyword>
<dbReference type="Gene3D" id="1.10.287.70">
    <property type="match status" value="2"/>
</dbReference>
<evidence type="ECO:0000256" key="7">
    <source>
        <dbReference type="ARBA" id="ARBA00023065"/>
    </source>
</evidence>
<keyword evidence="6 11" id="KW-1133">Transmembrane helix</keyword>
<keyword evidence="8 11" id="KW-0472">Membrane</keyword>
<feature type="transmembrane region" description="Helical" evidence="11">
    <location>
        <begin position="188"/>
        <end position="208"/>
    </location>
</feature>
<name>A0A6A3C589_HIBSY</name>
<dbReference type="InterPro" id="IPR013099">
    <property type="entry name" value="K_chnl_dom"/>
</dbReference>
<keyword evidence="9 13" id="KW-0407">Ion channel</keyword>
<proteinExistence type="inferred from homology"/>
<evidence type="ECO:0000256" key="5">
    <source>
        <dbReference type="ARBA" id="ARBA00022837"/>
    </source>
</evidence>
<evidence type="ECO:0000256" key="6">
    <source>
        <dbReference type="ARBA" id="ARBA00022989"/>
    </source>
</evidence>
<feature type="transmembrane region" description="Helical" evidence="11">
    <location>
        <begin position="241"/>
        <end position="262"/>
    </location>
</feature>
<feature type="compositionally biased region" description="Basic residues" evidence="10">
    <location>
        <begin position="26"/>
        <end position="36"/>
    </location>
</feature>
<evidence type="ECO:0000259" key="12">
    <source>
        <dbReference type="PROSITE" id="PS50222"/>
    </source>
</evidence>
<evidence type="ECO:0000313" key="13">
    <source>
        <dbReference type="EMBL" id="KAE8724375.1"/>
    </source>
</evidence>
<keyword evidence="3" id="KW-0813">Transport</keyword>
<dbReference type="GO" id="GO:0005886">
    <property type="term" value="C:plasma membrane"/>
    <property type="evidence" value="ECO:0007669"/>
    <property type="project" value="TreeGrafter"/>
</dbReference>
<dbReference type="PROSITE" id="PS00018">
    <property type="entry name" value="EF_HAND_1"/>
    <property type="match status" value="1"/>
</dbReference>
<feature type="transmembrane region" description="Helical" evidence="11">
    <location>
        <begin position="124"/>
        <end position="144"/>
    </location>
</feature>
<dbReference type="PROSITE" id="PS50222">
    <property type="entry name" value="EF_HAND_2"/>
    <property type="match status" value="1"/>
</dbReference>
<keyword evidence="4 11" id="KW-0812">Transmembrane</keyword>
<feature type="region of interest" description="Disordered" evidence="10">
    <location>
        <begin position="1"/>
        <end position="49"/>
    </location>
</feature>
<dbReference type="GO" id="GO:0022841">
    <property type="term" value="F:potassium ion leak channel activity"/>
    <property type="evidence" value="ECO:0007669"/>
    <property type="project" value="TreeGrafter"/>
</dbReference>
<gene>
    <name evidence="13" type="ORF">F3Y22_tig00010533pilonHSYRG00261</name>
</gene>
<evidence type="ECO:0000256" key="3">
    <source>
        <dbReference type="ARBA" id="ARBA00022448"/>
    </source>
</evidence>
<sequence length="345" mass="38605">MADNDARQSLLSSTNDSLNLSETKALHRRRSHRRSKSRSEKNSDDQEKEPPFINLEPVLIVREFRFKYVLMLLGAYLGLGTIWFYLIDNQIDGKKTNGIVDAVYFCVVTMTTVGYGDLIPRSSLAKILACVYAFIGAALVGLILSNAADYIADKQGTLLVKALHMNDEFDTAEVLMDIETNKVKYKSLMTLALLVVLIIAGIGFLFLVEEMEFLDSVYCVCATITTLGYGDKSFSTQGGRVFAILWILTSTVCLANFFLYLAELYTERRKRALVKWVLNRNLTAGDLEAADLDHDEVVSAAEFIVYKLKEMGKICQEDIVMLTEKFKALDVDQSGTLTTEDLTLS</sequence>
<dbReference type="InterPro" id="IPR003280">
    <property type="entry name" value="2pore_dom_K_chnl"/>
</dbReference>
<dbReference type="PANTHER" id="PTHR11003:SF271">
    <property type="entry name" value="TWO-PORE POTASSIUM CHANNEL 1-LIKE"/>
    <property type="match status" value="1"/>
</dbReference>
<dbReference type="GO" id="GO:0030322">
    <property type="term" value="P:stabilization of membrane potential"/>
    <property type="evidence" value="ECO:0007669"/>
    <property type="project" value="TreeGrafter"/>
</dbReference>
<dbReference type="GO" id="GO:0009705">
    <property type="term" value="C:plant-type vacuole membrane"/>
    <property type="evidence" value="ECO:0007669"/>
    <property type="project" value="TreeGrafter"/>
</dbReference>
<dbReference type="InterPro" id="IPR011992">
    <property type="entry name" value="EF-hand-dom_pair"/>
</dbReference>
<evidence type="ECO:0000256" key="1">
    <source>
        <dbReference type="ARBA" id="ARBA00004141"/>
    </source>
</evidence>
<comment type="caution">
    <text evidence="13">The sequence shown here is derived from an EMBL/GenBank/DDBJ whole genome shotgun (WGS) entry which is preliminary data.</text>
</comment>
<feature type="domain" description="EF-hand" evidence="12">
    <location>
        <begin position="317"/>
        <end position="345"/>
    </location>
</feature>
<evidence type="ECO:0000256" key="4">
    <source>
        <dbReference type="ARBA" id="ARBA00022692"/>
    </source>
</evidence>
<evidence type="ECO:0000256" key="11">
    <source>
        <dbReference type="SAM" id="Phobius"/>
    </source>
</evidence>
<dbReference type="SUPFAM" id="SSF81324">
    <property type="entry name" value="Voltage-gated potassium channels"/>
    <property type="match status" value="2"/>
</dbReference>
<evidence type="ECO:0000313" key="14">
    <source>
        <dbReference type="Proteomes" id="UP000436088"/>
    </source>
</evidence>
<dbReference type="PANTHER" id="PTHR11003">
    <property type="entry name" value="POTASSIUM CHANNEL, SUBFAMILY K"/>
    <property type="match status" value="1"/>
</dbReference>
<evidence type="ECO:0000256" key="10">
    <source>
        <dbReference type="SAM" id="MobiDB-lite"/>
    </source>
</evidence>
<dbReference type="Pfam" id="PF07885">
    <property type="entry name" value="Ion_trans_2"/>
    <property type="match status" value="2"/>
</dbReference>
<evidence type="ECO:0000256" key="8">
    <source>
        <dbReference type="ARBA" id="ARBA00023136"/>
    </source>
</evidence>
<dbReference type="InterPro" id="IPR018247">
    <property type="entry name" value="EF_Hand_1_Ca_BS"/>
</dbReference>
<evidence type="ECO:0000256" key="2">
    <source>
        <dbReference type="ARBA" id="ARBA00010159"/>
    </source>
</evidence>
<feature type="compositionally biased region" description="Low complexity" evidence="10">
    <location>
        <begin position="9"/>
        <end position="21"/>
    </location>
</feature>
<dbReference type="GO" id="GO:0015271">
    <property type="term" value="F:outward rectifier potassium channel activity"/>
    <property type="evidence" value="ECO:0007669"/>
    <property type="project" value="TreeGrafter"/>
</dbReference>
<comment type="subcellular location">
    <subcellularLocation>
        <location evidence="1">Membrane</location>
        <topology evidence="1">Multi-pass membrane protein</topology>
    </subcellularLocation>
</comment>
<organism evidence="13 14">
    <name type="scientific">Hibiscus syriacus</name>
    <name type="common">Rose of Sharon</name>
    <dbReference type="NCBI Taxonomy" id="106335"/>
    <lineage>
        <taxon>Eukaryota</taxon>
        <taxon>Viridiplantae</taxon>
        <taxon>Streptophyta</taxon>
        <taxon>Embryophyta</taxon>
        <taxon>Tracheophyta</taxon>
        <taxon>Spermatophyta</taxon>
        <taxon>Magnoliopsida</taxon>
        <taxon>eudicotyledons</taxon>
        <taxon>Gunneridae</taxon>
        <taxon>Pentapetalae</taxon>
        <taxon>rosids</taxon>
        <taxon>malvids</taxon>
        <taxon>Malvales</taxon>
        <taxon>Malvaceae</taxon>
        <taxon>Malvoideae</taxon>
        <taxon>Hibiscus</taxon>
    </lineage>
</organism>
<protein>
    <submittedName>
        <fullName evidence="13">Two pore potassium channel a</fullName>
    </submittedName>
</protein>
<feature type="compositionally biased region" description="Basic and acidic residues" evidence="10">
    <location>
        <begin position="37"/>
        <end position="49"/>
    </location>
</feature>
<dbReference type="InterPro" id="IPR002048">
    <property type="entry name" value="EF_hand_dom"/>
</dbReference>
<keyword evidence="5" id="KW-0106">Calcium</keyword>
<dbReference type="PRINTS" id="PR01333">
    <property type="entry name" value="2POREKCHANEL"/>
</dbReference>
<comment type="similarity">
    <text evidence="2">Belongs to the two pore domain potassium channel (TC 1.A.1.7) family.</text>
</comment>
<feature type="transmembrane region" description="Helical" evidence="11">
    <location>
        <begin position="68"/>
        <end position="87"/>
    </location>
</feature>
<dbReference type="GO" id="GO:0005509">
    <property type="term" value="F:calcium ion binding"/>
    <property type="evidence" value="ECO:0007669"/>
    <property type="project" value="InterPro"/>
</dbReference>
<evidence type="ECO:0000256" key="9">
    <source>
        <dbReference type="ARBA" id="ARBA00023303"/>
    </source>
</evidence>
<accession>A0A6A3C589</accession>
<dbReference type="AlphaFoldDB" id="A0A6A3C589"/>
<dbReference type="OrthoDB" id="415460at2759"/>
<dbReference type="EMBL" id="VEPZ02000472">
    <property type="protein sequence ID" value="KAE8724375.1"/>
    <property type="molecule type" value="Genomic_DNA"/>
</dbReference>
<dbReference type="SUPFAM" id="SSF47473">
    <property type="entry name" value="EF-hand"/>
    <property type="match status" value="1"/>
</dbReference>
<keyword evidence="7" id="KW-0406">Ion transport</keyword>